<dbReference type="Proteomes" id="UP000217141">
    <property type="component" value="Chromosome I"/>
</dbReference>
<dbReference type="InterPro" id="IPR021098">
    <property type="entry name" value="Phage_P22_Gp10"/>
</dbReference>
<accession>A0A249MW33</accession>
<reference evidence="1 2" key="1">
    <citation type="submission" date="2017-08" db="EMBL/GenBank/DDBJ databases">
        <title>Whole Genome Sequence of Sphingobium hydrophobicum C1: Insights into Adaption to the Electronic-waste Contaminated Sediment.</title>
        <authorList>
            <person name="Song D."/>
            <person name="Chen X."/>
            <person name="Xu M."/>
        </authorList>
    </citation>
    <scope>NUCLEOTIDE SEQUENCE [LARGE SCALE GENOMIC DNA]</scope>
    <source>
        <strain evidence="1 2">C1</strain>
    </source>
</reference>
<dbReference type="AlphaFoldDB" id="A0A249MW33"/>
<evidence type="ECO:0000313" key="1">
    <source>
        <dbReference type="EMBL" id="ASY45367.1"/>
    </source>
</evidence>
<gene>
    <name evidence="1" type="ORF">CJD35_13685</name>
</gene>
<dbReference type="EMBL" id="CP022745">
    <property type="protein sequence ID" value="ASY45367.1"/>
    <property type="molecule type" value="Genomic_DNA"/>
</dbReference>
<dbReference type="KEGG" id="shyd:CJD35_13685"/>
<organism evidence="1 2">
    <name type="scientific">Sphingobium xenophagum</name>
    <dbReference type="NCBI Taxonomy" id="121428"/>
    <lineage>
        <taxon>Bacteria</taxon>
        <taxon>Pseudomonadati</taxon>
        <taxon>Pseudomonadota</taxon>
        <taxon>Alphaproteobacteria</taxon>
        <taxon>Sphingomonadales</taxon>
        <taxon>Sphingomonadaceae</taxon>
        <taxon>Sphingobium</taxon>
    </lineage>
</organism>
<proteinExistence type="predicted"/>
<protein>
    <recommendedName>
        <fullName evidence="3">Bacteriophage P22, Gp10, DNA-stabilising</fullName>
    </recommendedName>
</protein>
<name>A0A249MW33_SPHXE</name>
<evidence type="ECO:0008006" key="3">
    <source>
        <dbReference type="Google" id="ProtNLM"/>
    </source>
</evidence>
<evidence type="ECO:0000313" key="2">
    <source>
        <dbReference type="Proteomes" id="UP000217141"/>
    </source>
</evidence>
<sequence>MEPQHHRRGRKPPLGLWFALHAGWQDFMKIAILKGIYASNVADFVQSPPVNREPVIMETGLSSGYLRPAPGIVGMATLEGPDRGGINWNGTCYRVVGTKLVTVGLGGGTAVLGDVGSGGQCWFDYSFDRLAIGSGGRLYYWDGSTLSQVTDPDLGVALDGIWIDGYFMMTDGEYLIVTELNNPSAIDPLKYGSSEEDPDPVLGLIKVRGEVYALNRYTIENFANAGSTGFPFVRNSGALIPYGAVGTHAKAAFLQTFAFVGSARGEALGVYLAGSGDASKISDRFVDDELARLTSAQAAAIICEARVDADEQRFMVHLPDKTLVYYATASQKTQDRVWAIFASGEAADEAYRGRNGVYAYGKFIVGDADGNIGYIDRSVSRHFGDIAGRRIDTALIYNEAGRGIINAIELTGLPGRAPIGSEPRIFMSWTIDGVSWSQERVISAGRAGDKAIRMQWRPNVRFNQWIGLRFREADDGQQVFARLDAAIQPLGA</sequence>
<dbReference type="Pfam" id="PF11134">
    <property type="entry name" value="Phage_stabilise"/>
    <property type="match status" value="1"/>
</dbReference>